<evidence type="ECO:0000256" key="1">
    <source>
        <dbReference type="ARBA" id="ARBA00004496"/>
    </source>
</evidence>
<dbReference type="GO" id="GO:0005524">
    <property type="term" value="F:ATP binding"/>
    <property type="evidence" value="ECO:0007669"/>
    <property type="project" value="UniProtKB-KW"/>
</dbReference>
<feature type="domain" description="DNA2/NAM7 helicase helicase" evidence="12">
    <location>
        <begin position="516"/>
        <end position="589"/>
    </location>
</feature>
<name>A0AAN8YSS4_9MAGN</name>
<evidence type="ECO:0000313" key="15">
    <source>
        <dbReference type="EMBL" id="KAK6913964.1"/>
    </source>
</evidence>
<evidence type="ECO:0000259" key="14">
    <source>
        <dbReference type="Pfam" id="PF21634"/>
    </source>
</evidence>
<protein>
    <recommendedName>
        <fullName evidence="3">RNA helicase</fullName>
        <ecNumber evidence="3">3.6.4.13</ecNumber>
    </recommendedName>
</protein>
<evidence type="ECO:0000256" key="6">
    <source>
        <dbReference type="ARBA" id="ARBA00022801"/>
    </source>
</evidence>
<evidence type="ECO:0000256" key="3">
    <source>
        <dbReference type="ARBA" id="ARBA00012552"/>
    </source>
</evidence>
<keyword evidence="7 15" id="KW-0347">Helicase</keyword>
<accession>A0AAN8YSS4</accession>
<keyword evidence="16" id="KW-1185">Reference proteome</keyword>
<dbReference type="InterPro" id="IPR041677">
    <property type="entry name" value="DNA2/NAM7_AAA_11"/>
</dbReference>
<evidence type="ECO:0000256" key="4">
    <source>
        <dbReference type="ARBA" id="ARBA00022490"/>
    </source>
</evidence>
<dbReference type="FunFam" id="3.40.50.300:FF:001468">
    <property type="entry name" value="Probable RNA helicase SDE3"/>
    <property type="match status" value="1"/>
</dbReference>
<evidence type="ECO:0000313" key="16">
    <source>
        <dbReference type="Proteomes" id="UP001370490"/>
    </source>
</evidence>
<dbReference type="GO" id="GO:0032574">
    <property type="term" value="F:5'-3' RNA helicase activity"/>
    <property type="evidence" value="ECO:0007669"/>
    <property type="project" value="InterPro"/>
</dbReference>
<dbReference type="CDD" id="cd18038">
    <property type="entry name" value="DEXXQc_Helz-like"/>
    <property type="match status" value="1"/>
</dbReference>
<dbReference type="Pfam" id="PF13087">
    <property type="entry name" value="AAA_12"/>
    <property type="match status" value="1"/>
</dbReference>
<dbReference type="GO" id="GO:0005737">
    <property type="term" value="C:cytoplasm"/>
    <property type="evidence" value="ECO:0007669"/>
    <property type="project" value="UniProtKB-SubCell"/>
</dbReference>
<dbReference type="InterPro" id="IPR026122">
    <property type="entry name" value="MOV-10/SDE3_DEXXQ/H-box"/>
</dbReference>
<dbReference type="GO" id="GO:0016787">
    <property type="term" value="F:hydrolase activity"/>
    <property type="evidence" value="ECO:0007669"/>
    <property type="project" value="UniProtKB-KW"/>
</dbReference>
<dbReference type="PANTHER" id="PTHR45418">
    <property type="entry name" value="CANCER/TESTIS ANTIGEN 55"/>
    <property type="match status" value="1"/>
</dbReference>
<dbReference type="EC" id="3.6.4.13" evidence="3"/>
<evidence type="ECO:0000256" key="10">
    <source>
        <dbReference type="ARBA" id="ARBA00047984"/>
    </source>
</evidence>
<evidence type="ECO:0000259" key="12">
    <source>
        <dbReference type="Pfam" id="PF13086"/>
    </source>
</evidence>
<evidence type="ECO:0000256" key="9">
    <source>
        <dbReference type="ARBA" id="ARBA00023158"/>
    </source>
</evidence>
<dbReference type="CDD" id="cd18808">
    <property type="entry name" value="SF1_C_Upf1"/>
    <property type="match status" value="1"/>
</dbReference>
<evidence type="ECO:0000256" key="11">
    <source>
        <dbReference type="SAM" id="MobiDB-lite"/>
    </source>
</evidence>
<dbReference type="Pfam" id="PF13086">
    <property type="entry name" value="AAA_11"/>
    <property type="match status" value="2"/>
</dbReference>
<comment type="subcellular location">
    <subcellularLocation>
        <location evidence="1">Cytoplasm</location>
    </subcellularLocation>
</comment>
<dbReference type="FunFam" id="3.40.50.300:FF:001295">
    <property type="entry name" value="Probable RNA helicase SDE3"/>
    <property type="match status" value="1"/>
</dbReference>
<comment type="catalytic activity">
    <reaction evidence="10">
        <text>ATP + H2O = ADP + phosphate + H(+)</text>
        <dbReference type="Rhea" id="RHEA:13065"/>
        <dbReference type="ChEBI" id="CHEBI:15377"/>
        <dbReference type="ChEBI" id="CHEBI:15378"/>
        <dbReference type="ChEBI" id="CHEBI:30616"/>
        <dbReference type="ChEBI" id="CHEBI:43474"/>
        <dbReference type="ChEBI" id="CHEBI:456216"/>
        <dbReference type="EC" id="3.6.4.13"/>
    </reaction>
</comment>
<dbReference type="Proteomes" id="UP001370490">
    <property type="component" value="Unassembled WGS sequence"/>
</dbReference>
<dbReference type="SUPFAM" id="SSF52540">
    <property type="entry name" value="P-loop containing nucleoside triphosphate hydrolases"/>
    <property type="match status" value="1"/>
</dbReference>
<comment type="similarity">
    <text evidence="2">Belongs to the DNA2/NAM7 helicase family. SDE3 subfamily.</text>
</comment>
<sequence length="922" mass="104824">MGSTCYKSDDGECSVIGDKGNIDYIDYQQEGAVCDYKPLEEGPIIISVPFAYVEKPQSVFVGKTVTDVITIQNTTNETVEVWAIKIFCSKPEDSFTLSLMEPPSENSDEEYTRSFLESFSIEERMLPPGHTLSVWLSCKPKTIGLHTSVVHFDLMNEIRERVVFLLADDEISRSLASNKPYVRGKKKKLAAVESFVPGTPPSRGADRRHRFKLPQYRIPKDLREVLENKQIPDVVGEGLTRTQYSSYFHTLLMMEEIQLEEDMRAYDMERVTMKKKGPEFLTLEVPGLAERRPSLVYRDYVCASLASEYLDGRGQPPSYQGYIHRVEADEVYLKFSREFHMYHRNSNLYNVFFTYNRVIMRRLYQAVEAAEKLEPKLLFPSEFSGKRLIKPTPIVPIFYMLNEEQKLSIEMILCCRGAPPYVIHGPPGTGKTITLVEAILQLYTTKANSRILACAPSNSAADHILELLVGQKAVEIKEDKVFRLNAATRPCEDVNPDLLGFCFCEDSIFQCPPLKALKGYRIIITTYTSAFLLYEEGIARGHFSHIFLDEAGQATEPETMVPISNLCRRETTVILAGDPLQLGPVVYSRDAETYGLGKSFLERLSECNFYIEGDKNYVTKLVRNYRCHPHILCLPSKLFYKGELIACKKDTKSLMNWDFLPNKEFTVSFVGIQGCDEREGNNPSWFNRIEASKIVEIIKKLTAGGDLKMDDIGVITPYRQQVLKIRKALENLNMEDLKVGSVEQFQGQEKEVIIISTVRSTVKHNEFDRVHSLGFLSNPKRFNVAITRAKSLLVLIGNPHIICKDPNWDQLLRYCSEHNSYQGCALPGRQEWGHENEEVVQGYSDGGEDNEEDGSGSSKAKRGQENYEDKGFQSSEAGWDQENNQHNSFQFSEAKWGQASFQAPPIPAPVMDESEWCDGWRD</sequence>
<reference evidence="15 16" key="1">
    <citation type="submission" date="2023-12" db="EMBL/GenBank/DDBJ databases">
        <title>A high-quality genome assembly for Dillenia turbinata (Dilleniales).</title>
        <authorList>
            <person name="Chanderbali A."/>
        </authorList>
    </citation>
    <scope>NUCLEOTIDE SEQUENCE [LARGE SCALE GENOMIC DNA]</scope>
    <source>
        <strain evidence="15">LSX21</strain>
        <tissue evidence="15">Leaf</tissue>
    </source>
</reference>
<dbReference type="InterPro" id="IPR047187">
    <property type="entry name" value="SF1_C_Upf1"/>
</dbReference>
<dbReference type="PANTHER" id="PTHR45418:SF1">
    <property type="entry name" value="CANCER_TESTIS ANTIGEN 55"/>
    <property type="match status" value="1"/>
</dbReference>
<dbReference type="Gene3D" id="3.40.50.300">
    <property type="entry name" value="P-loop containing nucleotide triphosphate hydrolases"/>
    <property type="match status" value="2"/>
</dbReference>
<keyword evidence="6" id="KW-0378">Hydrolase</keyword>
<keyword evidence="5" id="KW-0547">Nucleotide-binding</keyword>
<evidence type="ECO:0000256" key="7">
    <source>
        <dbReference type="ARBA" id="ARBA00022806"/>
    </source>
</evidence>
<keyword evidence="4" id="KW-0963">Cytoplasm</keyword>
<dbReference type="GO" id="GO:0003723">
    <property type="term" value="F:RNA binding"/>
    <property type="evidence" value="ECO:0007669"/>
    <property type="project" value="InterPro"/>
</dbReference>
<gene>
    <name evidence="15" type="ORF">RJ641_021285</name>
</gene>
<dbReference type="InterPro" id="IPR027417">
    <property type="entry name" value="P-loop_NTPase"/>
</dbReference>
<evidence type="ECO:0000256" key="2">
    <source>
        <dbReference type="ARBA" id="ARBA00005601"/>
    </source>
</evidence>
<proteinExistence type="inferred from homology"/>
<dbReference type="AlphaFoldDB" id="A0AAN8YSS4"/>
<feature type="domain" description="Helicase MOV-10-like beta-barrel" evidence="14">
    <location>
        <begin position="266"/>
        <end position="353"/>
    </location>
</feature>
<feature type="region of interest" description="Disordered" evidence="11">
    <location>
        <begin position="841"/>
        <end position="922"/>
    </location>
</feature>
<feature type="domain" description="DNA2/NAM7 helicase helicase" evidence="12">
    <location>
        <begin position="401"/>
        <end position="488"/>
    </location>
</feature>
<keyword evidence="9" id="KW-0943">RNA-mediated gene silencing</keyword>
<feature type="compositionally biased region" description="Basic and acidic residues" evidence="11">
    <location>
        <begin position="862"/>
        <end position="871"/>
    </location>
</feature>
<dbReference type="Pfam" id="PF21634">
    <property type="entry name" value="MOV-10_beta-barrel"/>
    <property type="match status" value="1"/>
</dbReference>
<organism evidence="15 16">
    <name type="scientific">Dillenia turbinata</name>
    <dbReference type="NCBI Taxonomy" id="194707"/>
    <lineage>
        <taxon>Eukaryota</taxon>
        <taxon>Viridiplantae</taxon>
        <taxon>Streptophyta</taxon>
        <taxon>Embryophyta</taxon>
        <taxon>Tracheophyta</taxon>
        <taxon>Spermatophyta</taxon>
        <taxon>Magnoliopsida</taxon>
        <taxon>eudicotyledons</taxon>
        <taxon>Gunneridae</taxon>
        <taxon>Pentapetalae</taxon>
        <taxon>Dilleniales</taxon>
        <taxon>Dilleniaceae</taxon>
        <taxon>Dillenia</taxon>
    </lineage>
</organism>
<keyword evidence="8" id="KW-0067">ATP-binding</keyword>
<dbReference type="EMBL" id="JBAMMX010000026">
    <property type="protein sequence ID" value="KAK6913964.1"/>
    <property type="molecule type" value="Genomic_DNA"/>
</dbReference>
<comment type="caution">
    <text evidence="15">The sequence shown here is derived from an EMBL/GenBank/DDBJ whole genome shotgun (WGS) entry which is preliminary data.</text>
</comment>
<dbReference type="GO" id="GO:0031047">
    <property type="term" value="P:regulatory ncRNA-mediated gene silencing"/>
    <property type="evidence" value="ECO:0007669"/>
    <property type="project" value="UniProtKB-KW"/>
</dbReference>
<dbReference type="InterPro" id="IPR049080">
    <property type="entry name" value="MOV-10-like_beta-barrel"/>
</dbReference>
<feature type="domain" description="DNA2/NAM7 helicase-like C-terminal" evidence="13">
    <location>
        <begin position="597"/>
        <end position="799"/>
    </location>
</feature>
<evidence type="ECO:0000259" key="13">
    <source>
        <dbReference type="Pfam" id="PF13087"/>
    </source>
</evidence>
<dbReference type="InterPro" id="IPR041679">
    <property type="entry name" value="DNA2/NAM7-like_C"/>
</dbReference>
<evidence type="ECO:0000256" key="5">
    <source>
        <dbReference type="ARBA" id="ARBA00022741"/>
    </source>
</evidence>
<feature type="compositionally biased region" description="Polar residues" evidence="11">
    <location>
        <begin position="872"/>
        <end position="891"/>
    </location>
</feature>
<evidence type="ECO:0000256" key="8">
    <source>
        <dbReference type="ARBA" id="ARBA00022840"/>
    </source>
</evidence>